<proteinExistence type="predicted"/>
<dbReference type="InterPro" id="IPR029063">
    <property type="entry name" value="SAM-dependent_MTases_sf"/>
</dbReference>
<dbReference type="InterPro" id="IPR025714">
    <property type="entry name" value="Methyltranfer_dom"/>
</dbReference>
<dbReference type="InterPro" id="IPR053173">
    <property type="entry name" value="SAM-binding_MTase"/>
</dbReference>
<dbReference type="Gene3D" id="1.10.10.10">
    <property type="entry name" value="Winged helix-like DNA-binding domain superfamily/Winged helix DNA-binding domain"/>
    <property type="match status" value="1"/>
</dbReference>
<dbReference type="Proteomes" id="UP000198282">
    <property type="component" value="Unassembled WGS sequence"/>
</dbReference>
<dbReference type="EMBL" id="FZOD01000001">
    <property type="protein sequence ID" value="SNR92522.1"/>
    <property type="molecule type" value="Genomic_DNA"/>
</dbReference>
<keyword evidence="4" id="KW-1185">Reference proteome</keyword>
<accession>A0A239AAV0</accession>
<dbReference type="SUPFAM" id="SSF46785">
    <property type="entry name" value="Winged helix' DNA-binding domain"/>
    <property type="match status" value="1"/>
</dbReference>
<keyword evidence="3" id="KW-0808">Transferase</keyword>
<evidence type="ECO:0000313" key="4">
    <source>
        <dbReference type="Proteomes" id="UP000198282"/>
    </source>
</evidence>
<name>A0A239AAV0_9ACTN</name>
<dbReference type="PANTHER" id="PTHR45128">
    <property type="entry name" value="METHYLTRANSFERASE TYPE 11"/>
    <property type="match status" value="1"/>
</dbReference>
<keyword evidence="3" id="KW-0489">Methyltransferase</keyword>
<reference evidence="3 4" key="1">
    <citation type="submission" date="2017-06" db="EMBL/GenBank/DDBJ databases">
        <authorList>
            <person name="Kim H.J."/>
            <person name="Triplett B.A."/>
        </authorList>
    </citation>
    <scope>NUCLEOTIDE SEQUENCE [LARGE SCALE GENOMIC DNA]</scope>
    <source>
        <strain evidence="3 4">CGMCC 4.2132</strain>
    </source>
</reference>
<dbReference type="InterPro" id="IPR036390">
    <property type="entry name" value="WH_DNA-bd_sf"/>
</dbReference>
<sequence length="363" mass="38806">MTLRFCRDGFRGEAPMDEARLQKFVDQVVLDMGAAFGAATVVLGDRLGLWKAMAGAGPIGAGELARRTGTNERLIAEWLAAQAAAGYVSYDDGAYTLTDEQATVFADDSSPVFMTGIAEMISSVYRDEAKLVEAYRGDGGLAWGDHDRALFNGTERFFRPGYTANLSTSWIPALEGIQDRLDDGAQVVDVGCGHGASTVALARAYPNSYFTGFDAHGESIMRARERAAEAGLADRVSFETAYADDYPGTGYDLACLFDCLHDMGDPAGALRHIRSTLAPDGTVLLVEPFAYGRLPDDLNPVGRLFFNGSATICVPGALSQDGPEALGAQAGPERLFEVAARAGFTRMRKATATPFNLVLELKP</sequence>
<dbReference type="GO" id="GO:0008168">
    <property type="term" value="F:methyltransferase activity"/>
    <property type="evidence" value="ECO:0007669"/>
    <property type="project" value="UniProtKB-KW"/>
</dbReference>
<dbReference type="Pfam" id="PF13847">
    <property type="entry name" value="Methyltransf_31"/>
    <property type="match status" value="1"/>
</dbReference>
<dbReference type="InterPro" id="IPR048711">
    <property type="entry name" value="WHD_Rv2258c"/>
</dbReference>
<evidence type="ECO:0000259" key="2">
    <source>
        <dbReference type="Pfam" id="PF21320"/>
    </source>
</evidence>
<dbReference type="PANTHER" id="PTHR45128:SF2">
    <property type="entry name" value="METHYLTRANSFERASE DOMAIN-CONTAINING PROTEIN"/>
    <property type="match status" value="1"/>
</dbReference>
<feature type="domain" description="S-adenosylmethionine-dependent methyltransferase Rv2258c-like winged HTH" evidence="2">
    <location>
        <begin position="40"/>
        <end position="104"/>
    </location>
</feature>
<dbReference type="InterPro" id="IPR036388">
    <property type="entry name" value="WH-like_DNA-bd_sf"/>
</dbReference>
<dbReference type="CDD" id="cd02440">
    <property type="entry name" value="AdoMet_MTases"/>
    <property type="match status" value="1"/>
</dbReference>
<feature type="domain" description="Methyltransferase" evidence="1">
    <location>
        <begin position="182"/>
        <end position="295"/>
    </location>
</feature>
<evidence type="ECO:0000313" key="3">
    <source>
        <dbReference type="EMBL" id="SNR92522.1"/>
    </source>
</evidence>
<dbReference type="GO" id="GO:0032259">
    <property type="term" value="P:methylation"/>
    <property type="evidence" value="ECO:0007669"/>
    <property type="project" value="UniProtKB-KW"/>
</dbReference>
<dbReference type="SUPFAM" id="SSF53335">
    <property type="entry name" value="S-adenosyl-L-methionine-dependent methyltransferases"/>
    <property type="match status" value="1"/>
</dbReference>
<evidence type="ECO:0000259" key="1">
    <source>
        <dbReference type="Pfam" id="PF13847"/>
    </source>
</evidence>
<gene>
    <name evidence="3" type="ORF">SAMN05216276_1001248</name>
</gene>
<dbReference type="AlphaFoldDB" id="A0A239AAV0"/>
<organism evidence="3 4">
    <name type="scientific">Streptosporangium subroseum</name>
    <dbReference type="NCBI Taxonomy" id="106412"/>
    <lineage>
        <taxon>Bacteria</taxon>
        <taxon>Bacillati</taxon>
        <taxon>Actinomycetota</taxon>
        <taxon>Actinomycetes</taxon>
        <taxon>Streptosporangiales</taxon>
        <taxon>Streptosporangiaceae</taxon>
        <taxon>Streptosporangium</taxon>
    </lineage>
</organism>
<dbReference type="Gene3D" id="3.40.50.150">
    <property type="entry name" value="Vaccinia Virus protein VP39"/>
    <property type="match status" value="1"/>
</dbReference>
<dbReference type="Pfam" id="PF21320">
    <property type="entry name" value="WHD_Rv2258c"/>
    <property type="match status" value="1"/>
</dbReference>
<protein>
    <submittedName>
        <fullName evidence="3">Methyltransferase domain-containing protein</fullName>
    </submittedName>
</protein>